<accession>A0A2W5KN68</accession>
<evidence type="ECO:0000313" key="3">
    <source>
        <dbReference type="Proteomes" id="UP000249046"/>
    </source>
</evidence>
<feature type="compositionally biased region" description="Basic residues" evidence="1">
    <location>
        <begin position="104"/>
        <end position="113"/>
    </location>
</feature>
<protein>
    <submittedName>
        <fullName evidence="2">Uncharacterized protein</fullName>
    </submittedName>
</protein>
<feature type="compositionally biased region" description="Basic and acidic residues" evidence="1">
    <location>
        <begin position="51"/>
        <end position="67"/>
    </location>
</feature>
<organism evidence="2 3">
    <name type="scientific">Rhodanobacter denitrificans</name>
    <dbReference type="NCBI Taxonomy" id="666685"/>
    <lineage>
        <taxon>Bacteria</taxon>
        <taxon>Pseudomonadati</taxon>
        <taxon>Pseudomonadota</taxon>
        <taxon>Gammaproteobacteria</taxon>
        <taxon>Lysobacterales</taxon>
        <taxon>Rhodanobacteraceae</taxon>
        <taxon>Rhodanobacter</taxon>
    </lineage>
</organism>
<dbReference type="Proteomes" id="UP000249046">
    <property type="component" value="Unassembled WGS sequence"/>
</dbReference>
<dbReference type="EMBL" id="QFPO01000003">
    <property type="protein sequence ID" value="PZQ18501.1"/>
    <property type="molecule type" value="Genomic_DNA"/>
</dbReference>
<proteinExistence type="predicted"/>
<evidence type="ECO:0000256" key="1">
    <source>
        <dbReference type="SAM" id="MobiDB-lite"/>
    </source>
</evidence>
<reference evidence="2 3" key="1">
    <citation type="submission" date="2017-08" db="EMBL/GenBank/DDBJ databases">
        <title>Infants hospitalized years apart are colonized by the same room-sourced microbial strains.</title>
        <authorList>
            <person name="Brooks B."/>
            <person name="Olm M.R."/>
            <person name="Firek B.A."/>
            <person name="Baker R."/>
            <person name="Thomas B.C."/>
            <person name="Morowitz M.J."/>
            <person name="Banfield J.F."/>
        </authorList>
    </citation>
    <scope>NUCLEOTIDE SEQUENCE [LARGE SCALE GENOMIC DNA]</scope>
    <source>
        <strain evidence="2">S2_005_003_R2_42</strain>
    </source>
</reference>
<feature type="region of interest" description="Disordered" evidence="1">
    <location>
        <begin position="1"/>
        <end position="113"/>
    </location>
</feature>
<gene>
    <name evidence="2" type="ORF">DI564_04160</name>
</gene>
<feature type="compositionally biased region" description="Gly residues" evidence="1">
    <location>
        <begin position="9"/>
        <end position="39"/>
    </location>
</feature>
<sequence length="113" mass="12146">MSGHRRLLFGGGRGGRGGHLRAGGGRGGWGGGLRVGGGHVQRPGQAQRCVAADRIRHEGVLDAQRARARDRRRPAGPRQSAPHGRKRARVSGVGSRHCSARPNQRSRLRATRR</sequence>
<comment type="caution">
    <text evidence="2">The sequence shown here is derived from an EMBL/GenBank/DDBJ whole genome shotgun (WGS) entry which is preliminary data.</text>
</comment>
<name>A0A2W5KN68_9GAMM</name>
<evidence type="ECO:0000313" key="2">
    <source>
        <dbReference type="EMBL" id="PZQ18501.1"/>
    </source>
</evidence>
<dbReference type="AlphaFoldDB" id="A0A2W5KN68"/>